<name>A0A6J5L5J7_9CAUD</name>
<organism evidence="12">
    <name type="scientific">uncultured Caudovirales phage</name>
    <dbReference type="NCBI Taxonomy" id="2100421"/>
    <lineage>
        <taxon>Viruses</taxon>
        <taxon>Duplodnaviria</taxon>
        <taxon>Heunggongvirae</taxon>
        <taxon>Uroviricota</taxon>
        <taxon>Caudoviricetes</taxon>
        <taxon>Peduoviridae</taxon>
        <taxon>Maltschvirus</taxon>
        <taxon>Maltschvirus maltsch</taxon>
    </lineage>
</organism>
<accession>A0A6J5L5J7</accession>
<evidence type="ECO:0000256" key="6">
    <source>
        <dbReference type="ARBA" id="ARBA00023014"/>
    </source>
</evidence>
<dbReference type="EMBL" id="LR796236">
    <property type="protein sequence ID" value="CAB4129621.1"/>
    <property type="molecule type" value="Genomic_DNA"/>
</dbReference>
<keyword evidence="10" id="KW-0804">Transcription</keyword>
<evidence type="ECO:0000256" key="3">
    <source>
        <dbReference type="ARBA" id="ARBA00022485"/>
    </source>
</evidence>
<keyword evidence="7" id="KW-0805">Transcription regulation</keyword>
<feature type="domain" description="4Fe-4S Wbl-type" evidence="11">
    <location>
        <begin position="33"/>
        <end position="101"/>
    </location>
</feature>
<comment type="similarity">
    <text evidence="2">Belongs to the WhiB family.</text>
</comment>
<evidence type="ECO:0000256" key="9">
    <source>
        <dbReference type="ARBA" id="ARBA00023157"/>
    </source>
</evidence>
<dbReference type="GO" id="GO:0051539">
    <property type="term" value="F:4 iron, 4 sulfur cluster binding"/>
    <property type="evidence" value="ECO:0007669"/>
    <property type="project" value="UniProtKB-KW"/>
</dbReference>
<keyword evidence="8" id="KW-0238">DNA-binding</keyword>
<dbReference type="GO" id="GO:0045892">
    <property type="term" value="P:negative regulation of DNA-templated transcription"/>
    <property type="evidence" value="ECO:0007669"/>
    <property type="project" value="TreeGrafter"/>
</dbReference>
<dbReference type="Pfam" id="PF02467">
    <property type="entry name" value="Whib"/>
    <property type="match status" value="1"/>
</dbReference>
<evidence type="ECO:0000256" key="10">
    <source>
        <dbReference type="ARBA" id="ARBA00023163"/>
    </source>
</evidence>
<dbReference type="HAMAP" id="MF_01479">
    <property type="entry name" value="WhiB"/>
    <property type="match status" value="1"/>
</dbReference>
<evidence type="ECO:0000256" key="2">
    <source>
        <dbReference type="ARBA" id="ARBA00006597"/>
    </source>
</evidence>
<keyword evidence="3" id="KW-0004">4Fe-4S</keyword>
<evidence type="ECO:0000256" key="7">
    <source>
        <dbReference type="ARBA" id="ARBA00023015"/>
    </source>
</evidence>
<evidence type="ECO:0000256" key="4">
    <source>
        <dbReference type="ARBA" id="ARBA00022723"/>
    </source>
</evidence>
<evidence type="ECO:0000313" key="12">
    <source>
        <dbReference type="EMBL" id="CAB4129621.1"/>
    </source>
</evidence>
<evidence type="ECO:0000259" key="11">
    <source>
        <dbReference type="PROSITE" id="PS51674"/>
    </source>
</evidence>
<proteinExistence type="inferred from homology"/>
<protein>
    <submittedName>
        <fullName evidence="12">Transcription factor WhiB</fullName>
    </submittedName>
</protein>
<dbReference type="GO" id="GO:0003677">
    <property type="term" value="F:DNA binding"/>
    <property type="evidence" value="ECO:0007669"/>
    <property type="project" value="UniProtKB-KW"/>
</dbReference>
<keyword evidence="9" id="KW-1015">Disulfide bond</keyword>
<dbReference type="InterPro" id="IPR003482">
    <property type="entry name" value="Whib"/>
</dbReference>
<reference evidence="12" key="1">
    <citation type="submission" date="2020-04" db="EMBL/GenBank/DDBJ databases">
        <authorList>
            <person name="Chiriac C."/>
            <person name="Salcher M."/>
            <person name="Ghai R."/>
            <person name="Kavagutti S V."/>
        </authorList>
    </citation>
    <scope>NUCLEOTIDE SEQUENCE</scope>
</reference>
<evidence type="ECO:0000256" key="5">
    <source>
        <dbReference type="ARBA" id="ARBA00023004"/>
    </source>
</evidence>
<sequence>MLSSIFNYLPSPEPWEIQAKCGEQVYNEETKEHESVYDPELWFPPRDKKLYKPIADKAKSICYGKDGRPECPVRLECLAFADKTEEAHGIWGGMSHRERNALKRKAERLGTTLLELAKKSSRQ</sequence>
<keyword evidence="6" id="KW-0411">Iron-sulfur</keyword>
<gene>
    <name evidence="12" type="ORF">UFOVP115_65</name>
</gene>
<evidence type="ECO:0000256" key="8">
    <source>
        <dbReference type="ARBA" id="ARBA00023125"/>
    </source>
</evidence>
<evidence type="ECO:0000256" key="1">
    <source>
        <dbReference type="ARBA" id="ARBA00001966"/>
    </source>
</evidence>
<dbReference type="PANTHER" id="PTHR38839">
    <property type="entry name" value="TRANSCRIPTIONAL REGULATOR WHID-RELATED"/>
    <property type="match status" value="1"/>
</dbReference>
<comment type="cofactor">
    <cofactor evidence="1">
        <name>[4Fe-4S] cluster</name>
        <dbReference type="ChEBI" id="CHEBI:49883"/>
    </cofactor>
</comment>
<keyword evidence="5" id="KW-0408">Iron</keyword>
<dbReference type="GO" id="GO:0047134">
    <property type="term" value="F:protein-disulfide reductase [NAD(P)H] activity"/>
    <property type="evidence" value="ECO:0007669"/>
    <property type="project" value="TreeGrafter"/>
</dbReference>
<dbReference type="GO" id="GO:0046872">
    <property type="term" value="F:metal ion binding"/>
    <property type="evidence" value="ECO:0007669"/>
    <property type="project" value="UniProtKB-KW"/>
</dbReference>
<dbReference type="InterPro" id="IPR034768">
    <property type="entry name" value="4FE4S_WBL"/>
</dbReference>
<keyword evidence="4" id="KW-0479">Metal-binding</keyword>
<dbReference type="PROSITE" id="PS51674">
    <property type="entry name" value="4FE4S_WBL"/>
    <property type="match status" value="1"/>
</dbReference>